<keyword evidence="1" id="KW-0732">Signal</keyword>
<comment type="caution">
    <text evidence="4">The sequence shown here is derived from an EMBL/GenBank/DDBJ whole genome shotgun (WGS) entry which is preliminary data.</text>
</comment>
<evidence type="ECO:0000313" key="5">
    <source>
        <dbReference type="Proteomes" id="UP000261088"/>
    </source>
</evidence>
<dbReference type="SMART" id="SM00635">
    <property type="entry name" value="BID_2"/>
    <property type="match status" value="1"/>
</dbReference>
<protein>
    <recommendedName>
        <fullName evidence="2">BIG2 domain-containing protein</fullName>
    </recommendedName>
</protein>
<evidence type="ECO:0000259" key="2">
    <source>
        <dbReference type="SMART" id="SM00635"/>
    </source>
</evidence>
<organism evidence="4 5">
    <name type="scientific">Parabacteroides merdae</name>
    <dbReference type="NCBI Taxonomy" id="46503"/>
    <lineage>
        <taxon>Bacteria</taxon>
        <taxon>Pseudomonadati</taxon>
        <taxon>Bacteroidota</taxon>
        <taxon>Bacteroidia</taxon>
        <taxon>Bacteroidales</taxon>
        <taxon>Tannerellaceae</taxon>
        <taxon>Parabacteroides</taxon>
    </lineage>
</organism>
<reference evidence="4 5" key="1">
    <citation type="submission" date="2018-08" db="EMBL/GenBank/DDBJ databases">
        <title>A genome reference for cultivated species of the human gut microbiota.</title>
        <authorList>
            <person name="Zou Y."/>
            <person name="Xue W."/>
            <person name="Luo G."/>
        </authorList>
    </citation>
    <scope>NUCLEOTIDE SEQUENCE [LARGE SCALE GENOMIC DNA]</scope>
    <source>
        <strain evidence="4 5">OM05-11AA</strain>
    </source>
</reference>
<evidence type="ECO:0000313" key="3">
    <source>
        <dbReference type="EMBL" id="MTU29959.1"/>
    </source>
</evidence>
<dbReference type="SUPFAM" id="SSF49373">
    <property type="entry name" value="Invasin/intimin cell-adhesion fragments"/>
    <property type="match status" value="1"/>
</dbReference>
<dbReference type="InterPro" id="IPR008964">
    <property type="entry name" value="Invasin/intimin_cell_adhesion"/>
</dbReference>
<reference evidence="3 6" key="2">
    <citation type="journal article" date="2019" name="Nat. Med.">
        <title>A library of human gut bacterial isolates paired with longitudinal multiomics data enables mechanistic microbiome research.</title>
        <authorList>
            <person name="Poyet M."/>
            <person name="Groussin M."/>
            <person name="Gibbons S.M."/>
            <person name="Avila-Pacheco J."/>
            <person name="Jiang X."/>
            <person name="Kearney S.M."/>
            <person name="Perrotta A.R."/>
            <person name="Berdy B."/>
            <person name="Zhao S."/>
            <person name="Lieberman T.D."/>
            <person name="Swanson P.K."/>
            <person name="Smith M."/>
            <person name="Roesemann S."/>
            <person name="Alexander J.E."/>
            <person name="Rich S.A."/>
            <person name="Livny J."/>
            <person name="Vlamakis H."/>
            <person name="Clish C."/>
            <person name="Bullock K."/>
            <person name="Deik A."/>
            <person name="Scott J."/>
            <person name="Pierce K.A."/>
            <person name="Xavier R.J."/>
            <person name="Alm E.J."/>
        </authorList>
    </citation>
    <scope>NUCLEOTIDE SEQUENCE [LARGE SCALE GENOMIC DNA]</scope>
    <source>
        <strain evidence="3 6">BIOML-A25</strain>
    </source>
</reference>
<evidence type="ECO:0000256" key="1">
    <source>
        <dbReference type="SAM" id="SignalP"/>
    </source>
</evidence>
<dbReference type="RefSeq" id="WP_122122334.1">
    <property type="nucleotide sequence ID" value="NZ_JBCHEI010000032.1"/>
</dbReference>
<dbReference type="EMBL" id="QSUP01000015">
    <property type="protein sequence ID" value="RGN50572.1"/>
    <property type="molecule type" value="Genomic_DNA"/>
</dbReference>
<dbReference type="EMBL" id="WNCR01000005">
    <property type="protein sequence ID" value="MTU29959.1"/>
    <property type="molecule type" value="Genomic_DNA"/>
</dbReference>
<accession>A0A3R6A3R5</accession>
<evidence type="ECO:0000313" key="4">
    <source>
        <dbReference type="EMBL" id="RGN50572.1"/>
    </source>
</evidence>
<dbReference type="Gene3D" id="2.60.40.1080">
    <property type="match status" value="1"/>
</dbReference>
<gene>
    <name evidence="4" type="ORF">DXB61_12665</name>
    <name evidence="3" type="ORF">GMD66_12225</name>
</gene>
<dbReference type="Pfam" id="PF02368">
    <property type="entry name" value="Big_2"/>
    <property type="match status" value="1"/>
</dbReference>
<proteinExistence type="predicted"/>
<evidence type="ECO:0000313" key="6">
    <source>
        <dbReference type="Proteomes" id="UP000437446"/>
    </source>
</evidence>
<dbReference type="Proteomes" id="UP000261088">
    <property type="component" value="Unassembled WGS sequence"/>
</dbReference>
<dbReference type="AlphaFoldDB" id="A0A3R6A3R5"/>
<sequence>MKKFKFALLTFMTALISLGFTACSDDDDLKNVSVTGVTITPTTLTLKAGTTGTLTATVVPENAAVTTVAWSSSDTNIATIENGIVTAISEGSTTIKVKTDDGGFTATCEVTVTNDAPAFDESKYHFDLFLTVGKHGGMSSKNTTVVNSVNKLTADMGTITVKGEGTELGDYSMESISKGKYYYQIPSSNDRFVKYQIKDNKVIECASSPFKTNTYKVRSYTHAWIDDNTLVVMAANGDASKVIWSKLNTDNMSILAEGTLDILLPESEVTGEETKKFTTSGILTYNEKTGKLFYFYYGKNGLSGKSGKTTTAFYTAVLDPVTLAVESNKRNSLAREMAGSAYGELMQDCVMYDESGNLYLAAITEKGDLEQGHLLRINNGEIDFDATYEGYPDADGKLLTIQYLGNGKALAYARNDAAGTAIDSYSHYYSIIDLATGERTRLSYEGKELAYSGGRFSQRSVVFNEKAYFGVNTEADTNAIIYIYDTKTGVVEKGAEVAGEFYFDMIRVIEND</sequence>
<dbReference type="PROSITE" id="PS51257">
    <property type="entry name" value="PROKAR_LIPOPROTEIN"/>
    <property type="match status" value="1"/>
</dbReference>
<name>A0A3R6A3R5_9BACT</name>
<dbReference type="SUPFAM" id="SSF82171">
    <property type="entry name" value="DPP6 N-terminal domain-like"/>
    <property type="match status" value="1"/>
</dbReference>
<dbReference type="InterPro" id="IPR003343">
    <property type="entry name" value="Big_2"/>
</dbReference>
<dbReference type="Proteomes" id="UP000437446">
    <property type="component" value="Unassembled WGS sequence"/>
</dbReference>
<feature type="signal peptide" evidence="1">
    <location>
        <begin position="1"/>
        <end position="22"/>
    </location>
</feature>
<feature type="domain" description="BIG2" evidence="2">
    <location>
        <begin position="33"/>
        <end position="109"/>
    </location>
</feature>
<feature type="chain" id="PRO_5043187526" description="BIG2 domain-containing protein" evidence="1">
    <location>
        <begin position="23"/>
        <end position="512"/>
    </location>
</feature>